<dbReference type="SUPFAM" id="SSF69786">
    <property type="entry name" value="YggU-like"/>
    <property type="match status" value="1"/>
</dbReference>
<comment type="caution">
    <text evidence="2">The sequence shown here is derived from an EMBL/GenBank/DDBJ whole genome shotgun (WGS) entry which is preliminary data.</text>
</comment>
<dbReference type="InterPro" id="IPR036591">
    <property type="entry name" value="YggU-like_sf"/>
</dbReference>
<comment type="similarity">
    <text evidence="1">Belongs to the UPF0235 family.</text>
</comment>
<evidence type="ECO:0000313" key="3">
    <source>
        <dbReference type="Proteomes" id="UP000177088"/>
    </source>
</evidence>
<dbReference type="InterPro" id="IPR003746">
    <property type="entry name" value="DUF167"/>
</dbReference>
<protein>
    <submittedName>
        <fullName evidence="2">Uncharacterized protein</fullName>
    </submittedName>
</protein>
<evidence type="ECO:0000256" key="1">
    <source>
        <dbReference type="ARBA" id="ARBA00010364"/>
    </source>
</evidence>
<dbReference type="SMART" id="SM01152">
    <property type="entry name" value="DUF167"/>
    <property type="match status" value="1"/>
</dbReference>
<gene>
    <name evidence="2" type="ORF">A3C96_01975</name>
</gene>
<reference evidence="2 3" key="1">
    <citation type="journal article" date="2016" name="Nat. Commun.">
        <title>Thousands of microbial genomes shed light on interconnected biogeochemical processes in an aquifer system.</title>
        <authorList>
            <person name="Anantharaman K."/>
            <person name="Brown C.T."/>
            <person name="Hug L.A."/>
            <person name="Sharon I."/>
            <person name="Castelle C.J."/>
            <person name="Probst A.J."/>
            <person name="Thomas B.C."/>
            <person name="Singh A."/>
            <person name="Wilkins M.J."/>
            <person name="Karaoz U."/>
            <person name="Brodie E.L."/>
            <person name="Williams K.H."/>
            <person name="Hubbard S.S."/>
            <person name="Banfield J.F."/>
        </authorList>
    </citation>
    <scope>NUCLEOTIDE SEQUENCE [LARGE SCALE GENOMIC DNA]</scope>
</reference>
<dbReference type="EMBL" id="MGEA01000017">
    <property type="protein sequence ID" value="OGL74539.1"/>
    <property type="molecule type" value="Genomic_DNA"/>
</dbReference>
<sequence>MTNRIISVKVSAHARRRAVSEMPDGTFRVWTTAAPEKGRANEDVRELLGEHFHLPKSQIELLAGATGNNKKFLIMS</sequence>
<proteinExistence type="inferred from homology"/>
<evidence type="ECO:0000313" key="2">
    <source>
        <dbReference type="EMBL" id="OGL74539.1"/>
    </source>
</evidence>
<dbReference type="Proteomes" id="UP000177088">
    <property type="component" value="Unassembled WGS sequence"/>
</dbReference>
<dbReference type="Gene3D" id="3.30.1200.10">
    <property type="entry name" value="YggU-like"/>
    <property type="match status" value="1"/>
</dbReference>
<name>A0A1F7U8G3_9BACT</name>
<dbReference type="Pfam" id="PF02594">
    <property type="entry name" value="DUF167"/>
    <property type="match status" value="1"/>
</dbReference>
<organism evidence="2 3">
    <name type="scientific">Candidatus Uhrbacteria bacterium RIFCSPHIGHO2_02_FULL_60_10</name>
    <dbReference type="NCBI Taxonomy" id="1802392"/>
    <lineage>
        <taxon>Bacteria</taxon>
        <taxon>Candidatus Uhriibacteriota</taxon>
    </lineage>
</organism>
<dbReference type="NCBIfam" id="TIGR00251">
    <property type="entry name" value="DUF167 family protein"/>
    <property type="match status" value="1"/>
</dbReference>
<accession>A0A1F7U8G3</accession>
<dbReference type="AlphaFoldDB" id="A0A1F7U8G3"/>